<proteinExistence type="predicted"/>
<organism evidence="1 2">
    <name type="scientific">Larimichthys crocea</name>
    <name type="common">Large yellow croaker</name>
    <name type="synonym">Pseudosciaena crocea</name>
    <dbReference type="NCBI Taxonomy" id="215358"/>
    <lineage>
        <taxon>Eukaryota</taxon>
        <taxon>Metazoa</taxon>
        <taxon>Chordata</taxon>
        <taxon>Craniata</taxon>
        <taxon>Vertebrata</taxon>
        <taxon>Euteleostomi</taxon>
        <taxon>Actinopterygii</taxon>
        <taxon>Neopterygii</taxon>
        <taxon>Teleostei</taxon>
        <taxon>Neoteleostei</taxon>
        <taxon>Acanthomorphata</taxon>
        <taxon>Eupercaria</taxon>
        <taxon>Sciaenidae</taxon>
        <taxon>Larimichthys</taxon>
    </lineage>
</organism>
<comment type="caution">
    <text evidence="1">The sequence shown here is derived from an EMBL/GenBank/DDBJ whole genome shotgun (WGS) entry which is preliminary data.</text>
</comment>
<evidence type="ECO:0000313" key="2">
    <source>
        <dbReference type="Proteomes" id="UP000793456"/>
    </source>
</evidence>
<gene>
    <name evidence="1" type="ORF">E3U43_001799</name>
</gene>
<accession>A0ACD3RE98</accession>
<reference evidence="1" key="1">
    <citation type="submission" date="2018-11" db="EMBL/GenBank/DDBJ databases">
        <title>The sequence and de novo assembly of Larimichthys crocea genome using PacBio and Hi-C technologies.</title>
        <authorList>
            <person name="Xu P."/>
            <person name="Chen B."/>
            <person name="Zhou Z."/>
            <person name="Ke Q."/>
            <person name="Wu Y."/>
            <person name="Bai H."/>
            <person name="Pu F."/>
        </authorList>
    </citation>
    <scope>NUCLEOTIDE SEQUENCE</scope>
    <source>
        <tissue evidence="1">Muscle</tissue>
    </source>
</reference>
<keyword evidence="2" id="KW-1185">Reference proteome</keyword>
<evidence type="ECO:0000313" key="1">
    <source>
        <dbReference type="EMBL" id="TMS17730.1"/>
    </source>
</evidence>
<protein>
    <submittedName>
        <fullName evidence="1">Uncharacterized protein</fullName>
    </submittedName>
</protein>
<dbReference type="EMBL" id="CM011680">
    <property type="protein sequence ID" value="TMS17730.1"/>
    <property type="molecule type" value="Genomic_DNA"/>
</dbReference>
<sequence>MNTEFRRIDKFATGVPGARVIVTDNWVLKVTTYHVYMALQSECHVTVTESQQHQLSPDLASPAQILTFRVGSINPAVKPFDIRLNSTEYPELREKLHVPIRNSANVVIGHTISELFLETFRAQVDLNQPYILPSGQDLTMTQSASSVSADPCGVSPVWVDGLPAVKTSKGQRPGCPAESPAPPVEPNSVYWTSVLSADNTLHIDPNSIFFSFGKSNIQHQISGGEKVDRTLNITLSNRFEALAPDED</sequence>
<name>A0ACD3RE98_LARCR</name>
<dbReference type="Proteomes" id="UP000793456">
    <property type="component" value="Chromosome VII"/>
</dbReference>